<reference evidence="1 2" key="1">
    <citation type="submission" date="2017-06" db="EMBL/GenBank/DDBJ databases">
        <authorList>
            <person name="Kim H.J."/>
            <person name="Triplett B.A."/>
        </authorList>
    </citation>
    <scope>NUCLEOTIDE SEQUENCE [LARGE SCALE GENOMIC DNA]</scope>
    <source>
        <strain evidence="1 2">CGMCC 4.2132</strain>
    </source>
</reference>
<dbReference type="Pfam" id="PF11248">
    <property type="entry name" value="DUF3046"/>
    <property type="match status" value="1"/>
</dbReference>
<accession>A0A239MCE0</accession>
<organism evidence="1 2">
    <name type="scientific">Streptosporangium subroseum</name>
    <dbReference type="NCBI Taxonomy" id="106412"/>
    <lineage>
        <taxon>Bacteria</taxon>
        <taxon>Bacillati</taxon>
        <taxon>Actinomycetota</taxon>
        <taxon>Actinomycetes</taxon>
        <taxon>Streptosporangiales</taxon>
        <taxon>Streptosporangiaceae</taxon>
        <taxon>Streptosporangium</taxon>
    </lineage>
</organism>
<gene>
    <name evidence="1" type="ORF">SAMN05216276_103946</name>
</gene>
<sequence>MLAGTHTWGMRLSEFWKRMKLHFGDPYAESWARDYVIADLGGRTAFQALADGVAAKEVWHAVCGVTDVSPRLR</sequence>
<dbReference type="InterPro" id="IPR021408">
    <property type="entry name" value="DUF3046"/>
</dbReference>
<proteinExistence type="predicted"/>
<dbReference type="AlphaFoldDB" id="A0A239MCE0"/>
<keyword evidence="2" id="KW-1185">Reference proteome</keyword>
<dbReference type="EMBL" id="FZOD01000039">
    <property type="protein sequence ID" value="SNT39694.1"/>
    <property type="molecule type" value="Genomic_DNA"/>
</dbReference>
<name>A0A239MCE0_9ACTN</name>
<protein>
    <recommendedName>
        <fullName evidence="3">DUF3046 domain-containing protein</fullName>
    </recommendedName>
</protein>
<evidence type="ECO:0008006" key="3">
    <source>
        <dbReference type="Google" id="ProtNLM"/>
    </source>
</evidence>
<dbReference type="Proteomes" id="UP000198282">
    <property type="component" value="Unassembled WGS sequence"/>
</dbReference>
<evidence type="ECO:0000313" key="2">
    <source>
        <dbReference type="Proteomes" id="UP000198282"/>
    </source>
</evidence>
<evidence type="ECO:0000313" key="1">
    <source>
        <dbReference type="EMBL" id="SNT39694.1"/>
    </source>
</evidence>